<dbReference type="Pfam" id="PF08867">
    <property type="entry name" value="FRG"/>
    <property type="match status" value="1"/>
</dbReference>
<dbReference type="InterPro" id="IPR014966">
    <property type="entry name" value="FRG-dom"/>
</dbReference>
<name>A0A9Q9SQ82_9BURK</name>
<sequence>MRHKERKIRTVADLLRGLRDHVPDGDIVWYRGQTRAQWGLTPSLARDGGIHLPKEGAIAKRFMQNATQLLVSPPADEWGWQWLMQHHRVPTRLLDWTESPLVALYFATSKNDDEDGAFWCLDPIALNRQANVKFAYELELPSFNDAALGNYLPSKIDPRAPMDPVAAVGPRSSKRMAAQIGAFTVNHAVYKPLELLGDEKHVWRYVIPKEDKDSLRKELIYLGFTSLTIFPDLDEIAALIKREFLE</sequence>
<dbReference type="EMBL" id="CABVPX010000040">
    <property type="protein sequence ID" value="VWC35446.1"/>
    <property type="molecule type" value="Genomic_DNA"/>
</dbReference>
<gene>
    <name evidence="2" type="ORF">BAR24066_06616</name>
</gene>
<dbReference type="SMART" id="SM00901">
    <property type="entry name" value="FRG"/>
    <property type="match status" value="1"/>
</dbReference>
<dbReference type="Proteomes" id="UP000494172">
    <property type="component" value="Unassembled WGS sequence"/>
</dbReference>
<dbReference type="RefSeq" id="WP_174994359.1">
    <property type="nucleotide sequence ID" value="NZ_CABVPX010000040.1"/>
</dbReference>
<organism evidence="2 3">
    <name type="scientific">Burkholderia arboris</name>
    <dbReference type="NCBI Taxonomy" id="488730"/>
    <lineage>
        <taxon>Bacteria</taxon>
        <taxon>Pseudomonadati</taxon>
        <taxon>Pseudomonadota</taxon>
        <taxon>Betaproteobacteria</taxon>
        <taxon>Burkholderiales</taxon>
        <taxon>Burkholderiaceae</taxon>
        <taxon>Burkholderia</taxon>
        <taxon>Burkholderia cepacia complex</taxon>
    </lineage>
</organism>
<feature type="domain" description="FRG" evidence="1">
    <location>
        <begin position="24"/>
        <end position="119"/>
    </location>
</feature>
<accession>A0A9Q9SQ82</accession>
<proteinExistence type="predicted"/>
<reference evidence="2 3" key="1">
    <citation type="submission" date="2019-09" db="EMBL/GenBank/DDBJ databases">
        <authorList>
            <person name="Depoorter E."/>
        </authorList>
    </citation>
    <scope>NUCLEOTIDE SEQUENCE [LARGE SCALE GENOMIC DNA]</scope>
    <source>
        <strain evidence="2">LMG 24066</strain>
    </source>
</reference>
<protein>
    <submittedName>
        <fullName evidence="2">FRG domain-containing protein</fullName>
    </submittedName>
</protein>
<evidence type="ECO:0000313" key="2">
    <source>
        <dbReference type="EMBL" id="VWC35446.1"/>
    </source>
</evidence>
<comment type="caution">
    <text evidence="2">The sequence shown here is derived from an EMBL/GenBank/DDBJ whole genome shotgun (WGS) entry which is preliminary data.</text>
</comment>
<evidence type="ECO:0000313" key="3">
    <source>
        <dbReference type="Proteomes" id="UP000494172"/>
    </source>
</evidence>
<evidence type="ECO:0000259" key="1">
    <source>
        <dbReference type="SMART" id="SM00901"/>
    </source>
</evidence>
<dbReference type="AlphaFoldDB" id="A0A9Q9SQ82"/>